<dbReference type="AlphaFoldDB" id="A0A3S5FCN1"/>
<gene>
    <name evidence="2" type="ORF">PXEA_LOCUS7071</name>
</gene>
<feature type="region of interest" description="Disordered" evidence="1">
    <location>
        <begin position="1"/>
        <end position="121"/>
    </location>
</feature>
<sequence>MSPPQPVGRHAQPPHGQTSEGVPYRPVLPAREVETKPASSRRAVTPAQPDKVSFVPGLRPTWALFNGISNQCRPPRLEARQHRSDSTRRQTKSRASVMTTPERVLPSCPKSYNQSSPSSDIASHYKTRCQRAVKATAMPSLKGMTTARDRGKKEKRISTSVRVSLVIHCICESVLANFTGIHIHLSISMSIHIFEYDLIYCIPVHFIYRHFYSLVSVLVSHFFYVSTPSVSASVCIGMPTGLFICAYLAVEVEWSRLSCLHV</sequence>
<evidence type="ECO:0000313" key="3">
    <source>
        <dbReference type="Proteomes" id="UP000784294"/>
    </source>
</evidence>
<reference evidence="2" key="1">
    <citation type="submission" date="2018-11" db="EMBL/GenBank/DDBJ databases">
        <authorList>
            <consortium name="Pathogen Informatics"/>
        </authorList>
    </citation>
    <scope>NUCLEOTIDE SEQUENCE</scope>
</reference>
<protein>
    <submittedName>
        <fullName evidence="2">Uncharacterized protein</fullName>
    </submittedName>
</protein>
<evidence type="ECO:0000256" key="1">
    <source>
        <dbReference type="SAM" id="MobiDB-lite"/>
    </source>
</evidence>
<dbReference type="Proteomes" id="UP000784294">
    <property type="component" value="Unassembled WGS sequence"/>
</dbReference>
<accession>A0A3S5FCN1</accession>
<dbReference type="EMBL" id="CAAALY010018357">
    <property type="protein sequence ID" value="VEL13631.1"/>
    <property type="molecule type" value="Genomic_DNA"/>
</dbReference>
<organism evidence="2 3">
    <name type="scientific">Protopolystoma xenopodis</name>
    <dbReference type="NCBI Taxonomy" id="117903"/>
    <lineage>
        <taxon>Eukaryota</taxon>
        <taxon>Metazoa</taxon>
        <taxon>Spiralia</taxon>
        <taxon>Lophotrochozoa</taxon>
        <taxon>Platyhelminthes</taxon>
        <taxon>Monogenea</taxon>
        <taxon>Polyopisthocotylea</taxon>
        <taxon>Polystomatidea</taxon>
        <taxon>Polystomatidae</taxon>
        <taxon>Protopolystoma</taxon>
    </lineage>
</organism>
<feature type="compositionally biased region" description="Polar residues" evidence="1">
    <location>
        <begin position="110"/>
        <end position="121"/>
    </location>
</feature>
<proteinExistence type="predicted"/>
<name>A0A3S5FCN1_9PLAT</name>
<keyword evidence="3" id="KW-1185">Reference proteome</keyword>
<evidence type="ECO:0000313" key="2">
    <source>
        <dbReference type="EMBL" id="VEL13631.1"/>
    </source>
</evidence>
<comment type="caution">
    <text evidence="2">The sequence shown here is derived from an EMBL/GenBank/DDBJ whole genome shotgun (WGS) entry which is preliminary data.</text>
</comment>
<feature type="compositionally biased region" description="Basic and acidic residues" evidence="1">
    <location>
        <begin position="75"/>
        <end position="88"/>
    </location>
</feature>